<evidence type="ECO:0000313" key="6">
    <source>
        <dbReference type="EMBL" id="OTQ00495.1"/>
    </source>
</evidence>
<dbReference type="InterPro" id="IPR011250">
    <property type="entry name" value="OMP/PagP_B-barrel"/>
</dbReference>
<evidence type="ECO:0000313" key="8">
    <source>
        <dbReference type="Proteomes" id="UP000194800"/>
    </source>
</evidence>
<dbReference type="Proteomes" id="UP000194800">
    <property type="component" value="Unassembled WGS sequence"/>
</dbReference>
<dbReference type="OrthoDB" id="8562138at2"/>
<dbReference type="PANTHER" id="PTHR38776">
    <property type="entry name" value="MLTA-INTERACTING PROTEIN-RELATED"/>
    <property type="match status" value="1"/>
</dbReference>
<keyword evidence="5" id="KW-0998">Cell outer membrane</keyword>
<dbReference type="Pfam" id="PF06629">
    <property type="entry name" value="MipA"/>
    <property type="match status" value="1"/>
</dbReference>
<keyword evidence="8" id="KW-1185">Reference proteome</keyword>
<evidence type="ECO:0000256" key="5">
    <source>
        <dbReference type="ARBA" id="ARBA00023237"/>
    </source>
</evidence>
<dbReference type="Proteomes" id="UP000194977">
    <property type="component" value="Unassembled WGS sequence"/>
</dbReference>
<protein>
    <recommendedName>
        <fullName evidence="10">MipA/OmpV family protein</fullName>
    </recommendedName>
</protein>
<dbReference type="SUPFAM" id="SSF56925">
    <property type="entry name" value="OMPA-like"/>
    <property type="match status" value="1"/>
</dbReference>
<dbReference type="GO" id="GO:0009252">
    <property type="term" value="P:peptidoglycan biosynthetic process"/>
    <property type="evidence" value="ECO:0007669"/>
    <property type="project" value="TreeGrafter"/>
</dbReference>
<dbReference type="InterPro" id="IPR010583">
    <property type="entry name" value="MipA"/>
</dbReference>
<organism evidence="6 9">
    <name type="scientific">Gilliamella apicola</name>
    <dbReference type="NCBI Taxonomy" id="1196095"/>
    <lineage>
        <taxon>Bacteria</taxon>
        <taxon>Pseudomonadati</taxon>
        <taxon>Pseudomonadota</taxon>
        <taxon>Gammaproteobacteria</taxon>
        <taxon>Orbales</taxon>
        <taxon>Orbaceae</taxon>
        <taxon>Gilliamella</taxon>
    </lineage>
</organism>
<comment type="subcellular location">
    <subcellularLocation>
        <location evidence="1">Cell outer membrane</location>
    </subcellularLocation>
</comment>
<comment type="caution">
    <text evidence="6">The sequence shown here is derived from an EMBL/GenBank/DDBJ whole genome shotgun (WGS) entry which is preliminary data.</text>
</comment>
<reference evidence="8 9" key="1">
    <citation type="submission" date="2017-03" db="EMBL/GenBank/DDBJ databases">
        <title>Comparative genomics of honeybee gut symbionts reveal geographically distinct and subgroup specific antibiotic resistance.</title>
        <authorList>
            <person name="Ludvigsen J."/>
            <person name="Porcellato D."/>
            <person name="Labee-Lund T.M."/>
            <person name="Amdam G.V."/>
            <person name="Rudi K."/>
        </authorList>
    </citation>
    <scope>NUCLEOTIDE SEQUENCE [LARGE SCALE GENOMIC DNA]</scope>
    <source>
        <strain evidence="6 9">A-7-12</strain>
        <strain evidence="7 8">A-9-12</strain>
    </source>
</reference>
<gene>
    <name evidence="7" type="ORF">B6C91_04615</name>
    <name evidence="6" type="ORF">B6D08_03995</name>
</gene>
<dbReference type="PANTHER" id="PTHR38776:SF1">
    <property type="entry name" value="MLTA-INTERACTING PROTEIN-RELATED"/>
    <property type="match status" value="1"/>
</dbReference>
<dbReference type="AlphaFoldDB" id="A0A242NJD8"/>
<dbReference type="EMBL" id="NARP01000008">
    <property type="protein sequence ID" value="OTQ00495.1"/>
    <property type="molecule type" value="Genomic_DNA"/>
</dbReference>
<keyword evidence="4" id="KW-0472">Membrane</keyword>
<evidence type="ECO:0000313" key="7">
    <source>
        <dbReference type="EMBL" id="OTQ10737.1"/>
    </source>
</evidence>
<evidence type="ECO:0000256" key="1">
    <source>
        <dbReference type="ARBA" id="ARBA00004442"/>
    </source>
</evidence>
<dbReference type="GO" id="GO:0009279">
    <property type="term" value="C:cell outer membrane"/>
    <property type="evidence" value="ECO:0007669"/>
    <property type="project" value="UniProtKB-SubCell"/>
</dbReference>
<dbReference type="Gene3D" id="2.40.160.20">
    <property type="match status" value="1"/>
</dbReference>
<keyword evidence="3" id="KW-0732">Signal</keyword>
<evidence type="ECO:0000313" key="9">
    <source>
        <dbReference type="Proteomes" id="UP000194977"/>
    </source>
</evidence>
<sequence length="254" mass="28142">MDIKKMKKTLYAISILSIITLSTIPIVSANSTSIGLGIGWGNSPYKNYSSKFYPVPHIDYDNGLFFIDDLSAGIYAYNKNNQSLSIGARYLSNEFKPHDSDNHQLRILDSRHSTLLAEIEYSIDTNFGSFSSSIGVDVLNESNSLLANADYSIPYLQGSLIIVPTIGINWANNKHNDYYYGISHKESSRSNLHYFNADSSFTPYAEIGAQYLLTDNIATFGSVHIDKLTGDAADSPMVDNSTVTSIYMGISYKF</sequence>
<dbReference type="EMBL" id="NART01000013">
    <property type="protein sequence ID" value="OTQ10737.1"/>
    <property type="molecule type" value="Genomic_DNA"/>
</dbReference>
<evidence type="ECO:0008006" key="10">
    <source>
        <dbReference type="Google" id="ProtNLM"/>
    </source>
</evidence>
<accession>A0A242NJD8</accession>
<evidence type="ECO:0000256" key="2">
    <source>
        <dbReference type="ARBA" id="ARBA00005722"/>
    </source>
</evidence>
<proteinExistence type="inferred from homology"/>
<evidence type="ECO:0000256" key="4">
    <source>
        <dbReference type="ARBA" id="ARBA00023136"/>
    </source>
</evidence>
<comment type="similarity">
    <text evidence="2">Belongs to the MipA/OmpV family.</text>
</comment>
<evidence type="ECO:0000256" key="3">
    <source>
        <dbReference type="ARBA" id="ARBA00022729"/>
    </source>
</evidence>
<name>A0A242NJD8_9GAMM</name>